<keyword evidence="4" id="KW-1185">Reference proteome</keyword>
<dbReference type="InterPro" id="IPR014957">
    <property type="entry name" value="IDEAL_dom"/>
</dbReference>
<accession>A0A0P9D520</accession>
<protein>
    <recommendedName>
        <fullName evidence="2">IDEAL domain-containing protein</fullName>
    </recommendedName>
</protein>
<dbReference type="PATRIC" id="fig|471514.4.peg.4147"/>
<dbReference type="SMART" id="SM00914">
    <property type="entry name" value="IDEAL"/>
    <property type="match status" value="1"/>
</dbReference>
<dbReference type="Gene3D" id="4.10.810.10">
    <property type="entry name" value="Virus Scaffolding Protein, Chain A"/>
    <property type="match status" value="1"/>
</dbReference>
<gene>
    <name evidence="3" type="ORF">AN477_05880</name>
</gene>
<feature type="compositionally biased region" description="Polar residues" evidence="1">
    <location>
        <begin position="1"/>
        <end position="10"/>
    </location>
</feature>
<feature type="domain" description="IDEAL" evidence="2">
    <location>
        <begin position="27"/>
        <end position="63"/>
    </location>
</feature>
<name>A0A0P9D520_9BACL</name>
<feature type="region of interest" description="Disordered" evidence="1">
    <location>
        <begin position="1"/>
        <end position="22"/>
    </location>
</feature>
<dbReference type="OrthoDB" id="2155814at2"/>
<dbReference type="RefSeq" id="WP_054968248.1">
    <property type="nucleotide sequence ID" value="NZ_LJCO01000030.1"/>
</dbReference>
<dbReference type="EMBL" id="LJCO01000030">
    <property type="protein sequence ID" value="KPV44537.1"/>
    <property type="molecule type" value="Genomic_DNA"/>
</dbReference>
<evidence type="ECO:0000259" key="2">
    <source>
        <dbReference type="SMART" id="SM00914"/>
    </source>
</evidence>
<dbReference type="AlphaFoldDB" id="A0A0P9D520"/>
<reference evidence="3 4" key="1">
    <citation type="submission" date="2015-09" db="EMBL/GenBank/DDBJ databases">
        <title>Draft genome sequence of Alicyclobacillus ferrooxydans DSM 22381.</title>
        <authorList>
            <person name="Hemp J."/>
        </authorList>
    </citation>
    <scope>NUCLEOTIDE SEQUENCE [LARGE SCALE GENOMIC DNA]</scope>
    <source>
        <strain evidence="3 4">TC-34</strain>
    </source>
</reference>
<dbReference type="InterPro" id="IPR027393">
    <property type="entry name" value="Virus_scaffolding_prot_C"/>
</dbReference>
<evidence type="ECO:0000256" key="1">
    <source>
        <dbReference type="SAM" id="MobiDB-lite"/>
    </source>
</evidence>
<proteinExistence type="predicted"/>
<sequence>MMENTSKQQPTRPPFTPGELSQMADQVVHQAVTSWYRDWLRSQIDEALDARDKVRFHELADEWNQRYAR</sequence>
<evidence type="ECO:0000313" key="4">
    <source>
        <dbReference type="Proteomes" id="UP000050482"/>
    </source>
</evidence>
<organism evidence="3 4">
    <name type="scientific">Alicyclobacillus ferrooxydans</name>
    <dbReference type="NCBI Taxonomy" id="471514"/>
    <lineage>
        <taxon>Bacteria</taxon>
        <taxon>Bacillati</taxon>
        <taxon>Bacillota</taxon>
        <taxon>Bacilli</taxon>
        <taxon>Bacillales</taxon>
        <taxon>Alicyclobacillaceae</taxon>
        <taxon>Alicyclobacillus</taxon>
    </lineage>
</organism>
<dbReference type="Pfam" id="PF08858">
    <property type="entry name" value="IDEAL"/>
    <property type="match status" value="1"/>
</dbReference>
<dbReference type="Proteomes" id="UP000050482">
    <property type="component" value="Unassembled WGS sequence"/>
</dbReference>
<evidence type="ECO:0000313" key="3">
    <source>
        <dbReference type="EMBL" id="KPV44537.1"/>
    </source>
</evidence>
<comment type="caution">
    <text evidence="3">The sequence shown here is derived from an EMBL/GenBank/DDBJ whole genome shotgun (WGS) entry which is preliminary data.</text>
</comment>